<dbReference type="Pfam" id="PF13687">
    <property type="entry name" value="DUF4153"/>
    <property type="match status" value="1"/>
</dbReference>
<feature type="transmembrane region" description="Helical" evidence="1">
    <location>
        <begin position="82"/>
        <end position="100"/>
    </location>
</feature>
<dbReference type="AlphaFoldDB" id="A0AAE4BRA2"/>
<keyword evidence="1" id="KW-1133">Transmembrane helix</keyword>
<keyword evidence="3" id="KW-1185">Reference proteome</keyword>
<feature type="transmembrane region" description="Helical" evidence="1">
    <location>
        <begin position="295"/>
        <end position="313"/>
    </location>
</feature>
<reference evidence="2" key="1">
    <citation type="submission" date="2023-07" db="EMBL/GenBank/DDBJ databases">
        <title>Genomic Encyclopedia of Type Strains, Phase IV (KMG-IV): sequencing the most valuable type-strain genomes for metagenomic binning, comparative biology and taxonomic classification.</title>
        <authorList>
            <person name="Goeker M."/>
        </authorList>
    </citation>
    <scope>NUCLEOTIDE SEQUENCE</scope>
    <source>
        <strain evidence="2">DSM 26174</strain>
    </source>
</reference>
<dbReference type="InterPro" id="IPR025291">
    <property type="entry name" value="DUF4153"/>
</dbReference>
<protein>
    <recommendedName>
        <fullName evidence="4">DUF4153 domain-containing protein</fullName>
    </recommendedName>
</protein>
<keyword evidence="1" id="KW-0472">Membrane</keyword>
<feature type="transmembrane region" description="Helical" evidence="1">
    <location>
        <begin position="147"/>
        <end position="172"/>
    </location>
</feature>
<sequence length="627" mass="72480">MKIPSLNYLKEQALKSASRFPLSLASAFIGSAIAIYLVENERSIDNIFPLVNLMLTLALAIPTFFCAQVLSEKESFSKKSKIIVFGAAFLFVAATYLSLPNPETVSNISIPYIRYGVFNVIAHLLVSFIPYYNKGEVNGFWNYNKTLFIRLCTSLLFSVVIYLGIVFLLFALDQLFNIDIHDKLFMDFWIFTIGIFNTWFFISGIPKDFQKLEEIDAYPKSLKIFSQYILLPLLSIYLIVLYAYGAKIIITWHWPKGIVSYMILTIAILGTLTLLLIYPYGKSKENAWINKFSRVYYFILVPLIALLFISISIRLNEYGITVNRYAIFGLGIWLSIIAGYFIFGGKNIKAIPQTLAFILILSVFGPWSMFNMGEKSQSKRLISILEQNGIIENGKIQNETIWVQDSLPDFYSPDFSYKNEGKLSDSLHNEVISIMDYLDDFHGYSQLSPYFKQNMDSLIKIGQAKRKRRYYNADMIYLKTMGIETWRKYNDFDKYKFVNYTSNLVNNIVHIKGYDWLYSFNNSFWHMDSVYTKTLQVKTEEKLIVKKDMSMSIIKKHDTLNFDLKKLVSNLPDTNSTLPSPKMTIYPHGQDSSTSNYQLVLKRLKIKKTNNQDELHDISGYLLEKEN</sequence>
<feature type="transmembrane region" description="Helical" evidence="1">
    <location>
        <begin position="20"/>
        <end position="38"/>
    </location>
</feature>
<feature type="transmembrane region" description="Helical" evidence="1">
    <location>
        <begin position="50"/>
        <end position="70"/>
    </location>
</feature>
<evidence type="ECO:0000256" key="1">
    <source>
        <dbReference type="SAM" id="Phobius"/>
    </source>
</evidence>
<evidence type="ECO:0000313" key="2">
    <source>
        <dbReference type="EMBL" id="MDR6238451.1"/>
    </source>
</evidence>
<feature type="transmembrane region" description="Helical" evidence="1">
    <location>
        <begin position="258"/>
        <end position="280"/>
    </location>
</feature>
<feature type="transmembrane region" description="Helical" evidence="1">
    <location>
        <begin position="325"/>
        <end position="344"/>
    </location>
</feature>
<accession>A0AAE4BRA2</accession>
<keyword evidence="1" id="KW-0812">Transmembrane</keyword>
<evidence type="ECO:0008006" key="4">
    <source>
        <dbReference type="Google" id="ProtNLM"/>
    </source>
</evidence>
<gene>
    <name evidence="2" type="ORF">HNQ88_001488</name>
</gene>
<dbReference type="RefSeq" id="WP_309937963.1">
    <property type="nucleotide sequence ID" value="NZ_AP025305.1"/>
</dbReference>
<feature type="transmembrane region" description="Helical" evidence="1">
    <location>
        <begin position="184"/>
        <end position="205"/>
    </location>
</feature>
<evidence type="ECO:0000313" key="3">
    <source>
        <dbReference type="Proteomes" id="UP001185092"/>
    </source>
</evidence>
<dbReference type="Proteomes" id="UP001185092">
    <property type="component" value="Unassembled WGS sequence"/>
</dbReference>
<feature type="transmembrane region" description="Helical" evidence="1">
    <location>
        <begin position="225"/>
        <end position="246"/>
    </location>
</feature>
<organism evidence="2 3">
    <name type="scientific">Aureibacter tunicatorum</name>
    <dbReference type="NCBI Taxonomy" id="866807"/>
    <lineage>
        <taxon>Bacteria</taxon>
        <taxon>Pseudomonadati</taxon>
        <taxon>Bacteroidota</taxon>
        <taxon>Cytophagia</taxon>
        <taxon>Cytophagales</taxon>
        <taxon>Persicobacteraceae</taxon>
        <taxon>Aureibacter</taxon>
    </lineage>
</organism>
<feature type="transmembrane region" description="Helical" evidence="1">
    <location>
        <begin position="350"/>
        <end position="370"/>
    </location>
</feature>
<feature type="transmembrane region" description="Helical" evidence="1">
    <location>
        <begin position="112"/>
        <end position="132"/>
    </location>
</feature>
<comment type="caution">
    <text evidence="2">The sequence shown here is derived from an EMBL/GenBank/DDBJ whole genome shotgun (WGS) entry which is preliminary data.</text>
</comment>
<proteinExistence type="predicted"/>
<name>A0AAE4BRA2_9BACT</name>
<dbReference type="EMBL" id="JAVDQD010000002">
    <property type="protein sequence ID" value="MDR6238451.1"/>
    <property type="molecule type" value="Genomic_DNA"/>
</dbReference>